<evidence type="ECO:0000313" key="13">
    <source>
        <dbReference type="EMBL" id="MCV2402527.1"/>
    </source>
</evidence>
<dbReference type="RefSeq" id="WP_263529907.1">
    <property type="nucleotide sequence ID" value="NZ_JAOVZB010000002.1"/>
</dbReference>
<dbReference type="PANTHER" id="PTHR42801">
    <property type="entry name" value="THIOREDOXIN-DEPENDENT PEROXIDE REDUCTASE"/>
    <property type="match status" value="1"/>
</dbReference>
<keyword evidence="6" id="KW-1015">Disulfide bond</keyword>
<sequence length="226" mass="24709">MFKLIQSIDEVHMSLQDKIAEYKAGFVQKAPEHVQALMKQATLNLSETGIVDKAPKVSEKLLPFSLPNQNGETVSLESLLEEGPVVLTFYRGGWCPYCNLELKAFQDQLANIKAEGASLVAITPELPDASLSTAEKNELEFSVLSDVNSEYAKSLGLVFSLAEELRPIYLSFGIEVEKHNGEGQFDLPLAASFVIAKDGTIVSAFVDADYTARQEPAELVEVLKGL</sequence>
<accession>A0ABT2YRM1</accession>
<gene>
    <name evidence="13" type="ORF">OFY17_06430</name>
</gene>
<dbReference type="InterPro" id="IPR000866">
    <property type="entry name" value="AhpC/TSA"/>
</dbReference>
<evidence type="ECO:0000256" key="7">
    <source>
        <dbReference type="ARBA" id="ARBA00023284"/>
    </source>
</evidence>
<evidence type="ECO:0000256" key="9">
    <source>
        <dbReference type="ARBA" id="ARBA00038489"/>
    </source>
</evidence>
<organism evidence="13 14">
    <name type="scientific">Marinomonas sargassi</name>
    <dbReference type="NCBI Taxonomy" id="2984494"/>
    <lineage>
        <taxon>Bacteria</taxon>
        <taxon>Pseudomonadati</taxon>
        <taxon>Pseudomonadota</taxon>
        <taxon>Gammaproteobacteria</taxon>
        <taxon>Oceanospirillales</taxon>
        <taxon>Oceanospirillaceae</taxon>
        <taxon>Marinomonas</taxon>
    </lineage>
</organism>
<proteinExistence type="inferred from homology"/>
<evidence type="ECO:0000256" key="3">
    <source>
        <dbReference type="ARBA" id="ARBA00022559"/>
    </source>
</evidence>
<evidence type="ECO:0000256" key="11">
    <source>
        <dbReference type="ARBA" id="ARBA00049091"/>
    </source>
</evidence>
<keyword evidence="14" id="KW-1185">Reference proteome</keyword>
<dbReference type="EC" id="1.11.1.24" evidence="2"/>
<keyword evidence="4" id="KW-0049">Antioxidant</keyword>
<evidence type="ECO:0000256" key="4">
    <source>
        <dbReference type="ARBA" id="ARBA00022862"/>
    </source>
</evidence>
<reference evidence="13 14" key="1">
    <citation type="submission" date="2022-10" db="EMBL/GenBank/DDBJ databases">
        <title>Marinomonas transparenta sp. nov. and Marinomonas sargassi sp. nov., isolated from marine alga (Sargassum natans (L.) Gaillon).</title>
        <authorList>
            <person name="Wang Y."/>
        </authorList>
    </citation>
    <scope>NUCLEOTIDE SEQUENCE [LARGE SCALE GENOMIC DNA]</scope>
    <source>
        <strain evidence="13 14">C2222</strain>
    </source>
</reference>
<dbReference type="InterPro" id="IPR013766">
    <property type="entry name" value="Thioredoxin_domain"/>
</dbReference>
<evidence type="ECO:0000256" key="10">
    <source>
        <dbReference type="ARBA" id="ARBA00042639"/>
    </source>
</evidence>
<dbReference type="PROSITE" id="PS51352">
    <property type="entry name" value="THIOREDOXIN_2"/>
    <property type="match status" value="1"/>
</dbReference>
<evidence type="ECO:0000256" key="8">
    <source>
        <dbReference type="ARBA" id="ARBA00032824"/>
    </source>
</evidence>
<keyword evidence="5" id="KW-0560">Oxidoreductase</keyword>
<evidence type="ECO:0000259" key="12">
    <source>
        <dbReference type="PROSITE" id="PS51352"/>
    </source>
</evidence>
<feature type="domain" description="Thioredoxin" evidence="12">
    <location>
        <begin position="55"/>
        <end position="226"/>
    </location>
</feature>
<dbReference type="Gene3D" id="3.40.30.10">
    <property type="entry name" value="Glutaredoxin"/>
    <property type="match status" value="1"/>
</dbReference>
<evidence type="ECO:0000256" key="5">
    <source>
        <dbReference type="ARBA" id="ARBA00023002"/>
    </source>
</evidence>
<evidence type="ECO:0000256" key="2">
    <source>
        <dbReference type="ARBA" id="ARBA00013017"/>
    </source>
</evidence>
<dbReference type="CDD" id="cd02970">
    <property type="entry name" value="PRX_like2"/>
    <property type="match status" value="1"/>
</dbReference>
<dbReference type="Proteomes" id="UP001209713">
    <property type="component" value="Unassembled WGS sequence"/>
</dbReference>
<dbReference type="SUPFAM" id="SSF52833">
    <property type="entry name" value="Thioredoxin-like"/>
    <property type="match status" value="1"/>
</dbReference>
<dbReference type="PANTHER" id="PTHR42801:SF7">
    <property type="entry name" value="SLL1159 PROTEIN"/>
    <property type="match status" value="1"/>
</dbReference>
<comment type="catalytic activity">
    <reaction evidence="11">
        <text>a hydroperoxide + [thioredoxin]-dithiol = an alcohol + [thioredoxin]-disulfide + H2O</text>
        <dbReference type="Rhea" id="RHEA:62620"/>
        <dbReference type="Rhea" id="RHEA-COMP:10698"/>
        <dbReference type="Rhea" id="RHEA-COMP:10700"/>
        <dbReference type="ChEBI" id="CHEBI:15377"/>
        <dbReference type="ChEBI" id="CHEBI:29950"/>
        <dbReference type="ChEBI" id="CHEBI:30879"/>
        <dbReference type="ChEBI" id="CHEBI:35924"/>
        <dbReference type="ChEBI" id="CHEBI:50058"/>
        <dbReference type="EC" id="1.11.1.24"/>
    </reaction>
</comment>
<dbReference type="InterPro" id="IPR036249">
    <property type="entry name" value="Thioredoxin-like_sf"/>
</dbReference>
<comment type="function">
    <text evidence="1">Thiol-specific peroxidase that catalyzes the reduction of hydrogen peroxide and organic hydroperoxides to water and alcohols, respectively. Plays a role in cell protection against oxidative stress by detoxifying peroxides and as sensor of hydrogen peroxide-mediated signaling events.</text>
</comment>
<evidence type="ECO:0000256" key="6">
    <source>
        <dbReference type="ARBA" id="ARBA00023157"/>
    </source>
</evidence>
<evidence type="ECO:0000256" key="1">
    <source>
        <dbReference type="ARBA" id="ARBA00003330"/>
    </source>
</evidence>
<name>A0ABT2YRM1_9GAMM</name>
<comment type="similarity">
    <text evidence="9">Belongs to the peroxiredoxin family. BCP/PrxQ subfamily.</text>
</comment>
<comment type="caution">
    <text evidence="13">The sequence shown here is derived from an EMBL/GenBank/DDBJ whole genome shotgun (WGS) entry which is preliminary data.</text>
</comment>
<dbReference type="InterPro" id="IPR050924">
    <property type="entry name" value="Peroxiredoxin_BCP/PrxQ"/>
</dbReference>
<keyword evidence="7" id="KW-0676">Redox-active center</keyword>
<evidence type="ECO:0000313" key="14">
    <source>
        <dbReference type="Proteomes" id="UP001209713"/>
    </source>
</evidence>
<dbReference type="EMBL" id="JAOVZB010000002">
    <property type="protein sequence ID" value="MCV2402527.1"/>
    <property type="molecule type" value="Genomic_DNA"/>
</dbReference>
<protein>
    <recommendedName>
        <fullName evidence="2">thioredoxin-dependent peroxiredoxin</fullName>
        <ecNumber evidence="2">1.11.1.24</ecNumber>
    </recommendedName>
    <alternativeName>
        <fullName evidence="8">Thioredoxin peroxidase</fullName>
    </alternativeName>
    <alternativeName>
        <fullName evidence="10">Thioredoxin-dependent peroxiredoxin Bcp</fullName>
    </alternativeName>
</protein>
<dbReference type="Pfam" id="PF00578">
    <property type="entry name" value="AhpC-TSA"/>
    <property type="match status" value="1"/>
</dbReference>
<keyword evidence="3" id="KW-0575">Peroxidase</keyword>